<dbReference type="InterPro" id="IPR029058">
    <property type="entry name" value="AB_hydrolase_fold"/>
</dbReference>
<reference evidence="1" key="1">
    <citation type="submission" date="2018-02" db="EMBL/GenBank/DDBJ databases">
        <title>Rhizophora mucronata_Transcriptome.</title>
        <authorList>
            <person name="Meera S.P."/>
            <person name="Sreeshan A."/>
            <person name="Augustine A."/>
        </authorList>
    </citation>
    <scope>NUCLEOTIDE SEQUENCE</scope>
    <source>
        <tissue evidence="1">Leaf</tissue>
    </source>
</reference>
<dbReference type="PANTHER" id="PTHR23509:SF10">
    <property type="entry name" value="LD21067P"/>
    <property type="match status" value="1"/>
</dbReference>
<dbReference type="GO" id="GO:0005737">
    <property type="term" value="C:cytoplasm"/>
    <property type="evidence" value="ECO:0007669"/>
    <property type="project" value="TreeGrafter"/>
</dbReference>
<dbReference type="AlphaFoldDB" id="A0A2P2MMQ5"/>
<evidence type="ECO:0000313" key="1">
    <source>
        <dbReference type="EMBL" id="MBX31531.1"/>
    </source>
</evidence>
<dbReference type="InterPro" id="IPR058055">
    <property type="entry name" value="PA-PLA1"/>
</dbReference>
<name>A0A2P2MMQ5_RHIMU</name>
<dbReference type="SUPFAM" id="SSF53474">
    <property type="entry name" value="alpha/beta-Hydrolases"/>
    <property type="match status" value="1"/>
</dbReference>
<dbReference type="PANTHER" id="PTHR23509">
    <property type="entry name" value="PA-PL1 PHOSPHOLIPASE FAMILY"/>
    <property type="match status" value="1"/>
</dbReference>
<sequence>MDDYCSQVPVRHVVFMVHGIGQRLEKSNLVDDVGDFRQITSSLAEQHLTSHQRASQRVLFIPCQWRKGLKLSGEAAVEKITLDGVRGLRVMLSATVHDVLYYMSPIYCQDIIDSVSNQLNRLFLKFLKRNPGYDGKVSIYGHSLGSVLSYDILCHQENLCSPYPMDFIYKESDRNEESMNNQSTSCSSLINCEGCISKAVNESKERGDSVVEEKISVQSTVIYEGGHEAFSAVLTPCTTDFNERTVMSVDSEERSDKGVVHEKFSDTDDLHSGERDHLSEAARMKYENAVSVLGKKAVEDCKNASDRDQVIKFLEEEVSIYS</sequence>
<accession>A0A2P2MMQ5</accession>
<protein>
    <recommendedName>
        <fullName evidence="2">Phospholipase SGR2-like</fullName>
    </recommendedName>
</protein>
<dbReference type="GO" id="GO:0004620">
    <property type="term" value="F:phospholipase activity"/>
    <property type="evidence" value="ECO:0007669"/>
    <property type="project" value="TreeGrafter"/>
</dbReference>
<evidence type="ECO:0008006" key="2">
    <source>
        <dbReference type="Google" id="ProtNLM"/>
    </source>
</evidence>
<dbReference type="EMBL" id="GGEC01051047">
    <property type="protein sequence ID" value="MBX31531.1"/>
    <property type="molecule type" value="Transcribed_RNA"/>
</dbReference>
<organism evidence="1">
    <name type="scientific">Rhizophora mucronata</name>
    <name type="common">Asiatic mangrove</name>
    <dbReference type="NCBI Taxonomy" id="61149"/>
    <lineage>
        <taxon>Eukaryota</taxon>
        <taxon>Viridiplantae</taxon>
        <taxon>Streptophyta</taxon>
        <taxon>Embryophyta</taxon>
        <taxon>Tracheophyta</taxon>
        <taxon>Spermatophyta</taxon>
        <taxon>Magnoliopsida</taxon>
        <taxon>eudicotyledons</taxon>
        <taxon>Gunneridae</taxon>
        <taxon>Pentapetalae</taxon>
        <taxon>rosids</taxon>
        <taxon>fabids</taxon>
        <taxon>Malpighiales</taxon>
        <taxon>Rhizophoraceae</taxon>
        <taxon>Rhizophora</taxon>
    </lineage>
</organism>
<proteinExistence type="predicted"/>